<evidence type="ECO:0000256" key="1">
    <source>
        <dbReference type="SAM" id="MobiDB-lite"/>
    </source>
</evidence>
<gene>
    <name evidence="2" type="ORF">CC84DRAFT_1182130</name>
</gene>
<feature type="compositionally biased region" description="Polar residues" evidence="1">
    <location>
        <begin position="118"/>
        <end position="129"/>
    </location>
</feature>
<dbReference type="Proteomes" id="UP000077069">
    <property type="component" value="Unassembled WGS sequence"/>
</dbReference>
<dbReference type="AlphaFoldDB" id="A0A177BTN5"/>
<protein>
    <submittedName>
        <fullName evidence="2">Uncharacterized protein</fullName>
    </submittedName>
</protein>
<evidence type="ECO:0000313" key="2">
    <source>
        <dbReference type="EMBL" id="OAF98525.1"/>
    </source>
</evidence>
<dbReference type="EMBL" id="KV441568">
    <property type="protein sequence ID" value="OAF98525.1"/>
    <property type="molecule type" value="Genomic_DNA"/>
</dbReference>
<sequence length="188" mass="20520">MGTSGWREQLIPAALEALKLRARSLVQVFRGLLRQSASEADEFPKKAPGRLQVDDRGEILTPPCHRRRDPGNAHQNPFRGIAIVLACCRGRQGVRYRLTASPQDTMSLGKASKKREQTSNATPGLTSAEQAMSSELKGPKNAMLKELSVVASVQGAFEKTEDHLRGLHRATAVIRETSAQLSNRLVGV</sequence>
<organism evidence="2 3">
    <name type="scientific">Paraphaeosphaeria sporulosa</name>
    <dbReference type="NCBI Taxonomy" id="1460663"/>
    <lineage>
        <taxon>Eukaryota</taxon>
        <taxon>Fungi</taxon>
        <taxon>Dikarya</taxon>
        <taxon>Ascomycota</taxon>
        <taxon>Pezizomycotina</taxon>
        <taxon>Dothideomycetes</taxon>
        <taxon>Pleosporomycetidae</taxon>
        <taxon>Pleosporales</taxon>
        <taxon>Massarineae</taxon>
        <taxon>Didymosphaeriaceae</taxon>
        <taxon>Paraphaeosphaeria</taxon>
    </lineage>
</organism>
<reference evidence="2 3" key="1">
    <citation type="submission" date="2016-05" db="EMBL/GenBank/DDBJ databases">
        <title>Comparative analysis of secretome profiles of manganese(II)-oxidizing ascomycete fungi.</title>
        <authorList>
            <consortium name="DOE Joint Genome Institute"/>
            <person name="Zeiner C.A."/>
            <person name="Purvine S.O."/>
            <person name="Zink E.M."/>
            <person name="Wu S."/>
            <person name="Pasa-Tolic L."/>
            <person name="Chaput D.L."/>
            <person name="Haridas S."/>
            <person name="Grigoriev I.V."/>
            <person name="Santelli C.M."/>
            <person name="Hansel C.M."/>
        </authorList>
    </citation>
    <scope>NUCLEOTIDE SEQUENCE [LARGE SCALE GENOMIC DNA]</scope>
    <source>
        <strain evidence="2 3">AP3s5-JAC2a</strain>
    </source>
</reference>
<evidence type="ECO:0000313" key="3">
    <source>
        <dbReference type="Proteomes" id="UP000077069"/>
    </source>
</evidence>
<dbReference type="InParanoid" id="A0A177BTN5"/>
<dbReference type="GeneID" id="28764089"/>
<proteinExistence type="predicted"/>
<accession>A0A177BTN5</accession>
<name>A0A177BTN5_9PLEO</name>
<keyword evidence="3" id="KW-1185">Reference proteome</keyword>
<dbReference type="RefSeq" id="XP_018028891.1">
    <property type="nucleotide sequence ID" value="XM_018180603.1"/>
</dbReference>
<feature type="region of interest" description="Disordered" evidence="1">
    <location>
        <begin position="104"/>
        <end position="129"/>
    </location>
</feature>